<keyword evidence="2" id="KW-0614">Plasmid</keyword>
<name>A0A2L0HDJ4_RHIFR</name>
<organism evidence="2 3">
    <name type="scientific">Rhizobium fredii</name>
    <name type="common">Sinorhizobium fredii</name>
    <dbReference type="NCBI Taxonomy" id="380"/>
    <lineage>
        <taxon>Bacteria</taxon>
        <taxon>Pseudomonadati</taxon>
        <taxon>Pseudomonadota</taxon>
        <taxon>Alphaproteobacteria</taxon>
        <taxon>Hyphomicrobiales</taxon>
        <taxon>Rhizobiaceae</taxon>
        <taxon>Sinorhizobium/Ensifer group</taxon>
        <taxon>Sinorhizobium</taxon>
    </lineage>
</organism>
<protein>
    <submittedName>
        <fullName evidence="2">Uncharacterized protein</fullName>
    </submittedName>
</protein>
<reference evidence="2 3" key="1">
    <citation type="submission" date="2017-10" db="EMBL/GenBank/DDBJ databases">
        <title>Analysis of the genome sequences of Rhizobium populations associated to common bean (phaseolus vulgaris).</title>
        <authorList>
            <person name="Bustos P."/>
            <person name="Santamaria R.I."/>
            <person name="Miranda-Sanchez F."/>
            <person name="Perez-Carrascal O."/>
            <person name="Juarez S."/>
            <person name="Lozano L."/>
            <person name="Martinez-Flores I."/>
            <person name="Vinuesa P."/>
            <person name="Martinez-Romero E."/>
            <person name="Cevallos M.A."/>
            <person name="Romero D."/>
            <person name="Davila G."/>
            <person name="Gonzalez V."/>
        </authorList>
    </citation>
    <scope>NUCLEOTIDE SEQUENCE [LARGE SCALE GENOMIC DNA]</scope>
    <source>
        <strain evidence="2 3">NXT3</strain>
        <plasmid evidence="3">Plasmid psfrenxt3c</plasmid>
    </source>
</reference>
<gene>
    <name evidence="2" type="ORF">NXT3_PC00403</name>
</gene>
<evidence type="ECO:0000313" key="3">
    <source>
        <dbReference type="Proteomes" id="UP000239340"/>
    </source>
</evidence>
<dbReference type="Proteomes" id="UP000239340">
    <property type="component" value="Plasmid pSfreNXT3c"/>
</dbReference>
<evidence type="ECO:0000256" key="1">
    <source>
        <dbReference type="SAM" id="MobiDB-lite"/>
    </source>
</evidence>
<feature type="region of interest" description="Disordered" evidence="1">
    <location>
        <begin position="1"/>
        <end position="20"/>
    </location>
</feature>
<proteinExistence type="predicted"/>
<accession>A0A2L0HDJ4</accession>
<sequence>MATGKIDPLRIWGHGSQQPTQYKPDRWIGKVRLVTQSGMSTSGYRKGRAAV</sequence>
<geneLocation type="plasmid" evidence="3">
    <name>psfrenxt3c</name>
</geneLocation>
<evidence type="ECO:0000313" key="2">
    <source>
        <dbReference type="EMBL" id="AUX79568.1"/>
    </source>
</evidence>
<dbReference type="EMBL" id="CP024310">
    <property type="protein sequence ID" value="AUX79568.1"/>
    <property type="molecule type" value="Genomic_DNA"/>
</dbReference>
<dbReference type="AlphaFoldDB" id="A0A2L0HDJ4"/>